<keyword evidence="2" id="KW-1133">Transmembrane helix</keyword>
<feature type="compositionally biased region" description="Basic and acidic residues" evidence="1">
    <location>
        <begin position="43"/>
        <end position="54"/>
    </location>
</feature>
<reference evidence="3 4" key="1">
    <citation type="submission" date="2015-08" db="EMBL/GenBank/DDBJ databases">
        <title>Next Generation Sequencing and Analysis of the Genome of Puccinia sorghi L Schw, the Causal Agent of Maize Common Rust.</title>
        <authorList>
            <person name="Rochi L."/>
            <person name="Burguener G."/>
            <person name="Darino M."/>
            <person name="Turjanski A."/>
            <person name="Kreff E."/>
            <person name="Dieguez M.J."/>
            <person name="Sacco F."/>
        </authorList>
    </citation>
    <scope>NUCLEOTIDE SEQUENCE [LARGE SCALE GENOMIC DNA]</scope>
    <source>
        <strain evidence="3 4">RO10H11247</strain>
    </source>
</reference>
<evidence type="ECO:0000313" key="3">
    <source>
        <dbReference type="EMBL" id="KNZ64479.1"/>
    </source>
</evidence>
<evidence type="ECO:0000313" key="4">
    <source>
        <dbReference type="Proteomes" id="UP000037035"/>
    </source>
</evidence>
<dbReference type="AlphaFoldDB" id="A0A0L6VV01"/>
<comment type="caution">
    <text evidence="3">The sequence shown here is derived from an EMBL/GenBank/DDBJ whole genome shotgun (WGS) entry which is preliminary data.</text>
</comment>
<dbReference type="VEuPathDB" id="FungiDB:VP01_1023g2"/>
<feature type="transmembrane region" description="Helical" evidence="2">
    <location>
        <begin position="6"/>
        <end position="24"/>
    </location>
</feature>
<organism evidence="3 4">
    <name type="scientific">Puccinia sorghi</name>
    <dbReference type="NCBI Taxonomy" id="27349"/>
    <lineage>
        <taxon>Eukaryota</taxon>
        <taxon>Fungi</taxon>
        <taxon>Dikarya</taxon>
        <taxon>Basidiomycota</taxon>
        <taxon>Pucciniomycotina</taxon>
        <taxon>Pucciniomycetes</taxon>
        <taxon>Pucciniales</taxon>
        <taxon>Pucciniaceae</taxon>
        <taxon>Puccinia</taxon>
    </lineage>
</organism>
<sequence length="553" mass="64954">MKLSSGYYFVAVITLLHVYSFDIASYHQSSLLLRAQASGPNPSKDEASTSEIRKLPSTTPLTGQDNDRLPRNSLIRLDPENPMPQDENIVHTYVSNVRQFREEGTGTARDLQLKFLEEEFWSLEKDLGELHFHLHETLARSHLPKTRRPINTMIKLVGQLESLHQFMSKPVHTSLRHFAAGDIQKSISDLQPAEYEEEDMMLFDRIEKLFFILQIENKHRALGANHSFYSLLRIFFQTIECAYKHELMNQNELRRLFKHQLALKLATQNMFESFWYEHRSIGFIYVVDGNDILQSWYSSHFRNIIDEQKRTVSYYFLQFNDSMAKLNNKVQNFNRKISWIQSSILQEEEALEALKDLHSDDYTIKNYWRDVSVALEATLKEFQKFQYTKYAPPRPSGHEFQELNFLFQVLDFVMKNSFTMQSTNSVTDLYAKNAEFRRKMDAMSISNRLLQRLETIEIYLQKYLISPISLNCDASISKHMANEGKSVSYGEICEEDQDKESHKKEALQEKLQALSIYVQHLLFQHRQEMANLHSKKLGKQFRQVYCHSQHITP</sequence>
<keyword evidence="4" id="KW-1185">Reference proteome</keyword>
<keyword evidence="2" id="KW-0472">Membrane</keyword>
<name>A0A0L6VV01_9BASI</name>
<dbReference type="Proteomes" id="UP000037035">
    <property type="component" value="Unassembled WGS sequence"/>
</dbReference>
<evidence type="ECO:0000256" key="2">
    <source>
        <dbReference type="SAM" id="Phobius"/>
    </source>
</evidence>
<protein>
    <submittedName>
        <fullName evidence="3">Uncharacterized protein</fullName>
    </submittedName>
</protein>
<proteinExistence type="predicted"/>
<dbReference type="OrthoDB" id="10284846at2759"/>
<keyword evidence="2" id="KW-0812">Transmembrane</keyword>
<gene>
    <name evidence="3" type="ORF">VP01_1023g2</name>
</gene>
<evidence type="ECO:0000256" key="1">
    <source>
        <dbReference type="SAM" id="MobiDB-lite"/>
    </source>
</evidence>
<dbReference type="EMBL" id="LAVV01000266">
    <property type="protein sequence ID" value="KNZ64479.1"/>
    <property type="molecule type" value="Genomic_DNA"/>
</dbReference>
<accession>A0A0L6VV01</accession>
<feature type="region of interest" description="Disordered" evidence="1">
    <location>
        <begin position="37"/>
        <end position="86"/>
    </location>
</feature>